<name>A0ABY6G275_9MICO</name>
<dbReference type="InterPro" id="IPR036754">
    <property type="entry name" value="YbaK/aa-tRNA-synt-asso_dom_sf"/>
</dbReference>
<evidence type="ECO:0000313" key="3">
    <source>
        <dbReference type="Proteomes" id="UP001164305"/>
    </source>
</evidence>
<evidence type="ECO:0000259" key="1">
    <source>
        <dbReference type="Pfam" id="PF04073"/>
    </source>
</evidence>
<dbReference type="PANTHER" id="PTHR30411">
    <property type="entry name" value="CYTOPLASMIC PROTEIN"/>
    <property type="match status" value="1"/>
</dbReference>
<sequence length="179" mass="18277">MPDARGDLTWIPAADATDLLAPSVAQAVGGGAVPSACVAEIDPELADTAAFCERYRVDPEASANCVVVCGRRGETVTHAAVMVLATDRADVNRTVRKHLGARRISFADQAEVEQAAGMTSGGITPVGLPADWPVLVDSRVAAADLVVIGGGVRGSKLLVPGAELADLPAAEVLDLVIAD</sequence>
<dbReference type="Proteomes" id="UP001164305">
    <property type="component" value="Chromosome"/>
</dbReference>
<reference evidence="2" key="1">
    <citation type="submission" date="2022-10" db="EMBL/GenBank/DDBJ databases">
        <title>Whole-Genome Sequencing of Brachybacterium huguangmaarense BRM-3, Isolated from Betula schmidtii.</title>
        <authorList>
            <person name="Haam D."/>
        </authorList>
    </citation>
    <scope>NUCLEOTIDE SEQUENCE</scope>
    <source>
        <strain evidence="2">BRM-3</strain>
    </source>
</reference>
<dbReference type="Pfam" id="PF04073">
    <property type="entry name" value="tRNA_edit"/>
    <property type="match status" value="1"/>
</dbReference>
<dbReference type="EMBL" id="CP107020">
    <property type="protein sequence ID" value="UYG16741.1"/>
    <property type="molecule type" value="Genomic_DNA"/>
</dbReference>
<dbReference type="Gene3D" id="3.90.960.10">
    <property type="entry name" value="YbaK/aminoacyl-tRNA synthetase-associated domain"/>
    <property type="match status" value="1"/>
</dbReference>
<dbReference type="PANTHER" id="PTHR30411:SF1">
    <property type="entry name" value="CYTOPLASMIC PROTEIN"/>
    <property type="match status" value="1"/>
</dbReference>
<dbReference type="InterPro" id="IPR007214">
    <property type="entry name" value="YbaK/aa-tRNA-synth-assoc-dom"/>
</dbReference>
<dbReference type="SUPFAM" id="SSF55826">
    <property type="entry name" value="YbaK/ProRS associated domain"/>
    <property type="match status" value="1"/>
</dbReference>
<evidence type="ECO:0000313" key="2">
    <source>
        <dbReference type="EMBL" id="UYG16741.1"/>
    </source>
</evidence>
<dbReference type="RefSeq" id="WP_263593954.1">
    <property type="nucleotide sequence ID" value="NZ_CP107020.1"/>
</dbReference>
<organism evidence="2 3">
    <name type="scientific">Brachybacterium huguangmaarense</name>
    <dbReference type="NCBI Taxonomy" id="1652028"/>
    <lineage>
        <taxon>Bacteria</taxon>
        <taxon>Bacillati</taxon>
        <taxon>Actinomycetota</taxon>
        <taxon>Actinomycetes</taxon>
        <taxon>Micrococcales</taxon>
        <taxon>Dermabacteraceae</taxon>
        <taxon>Brachybacterium</taxon>
    </lineage>
</organism>
<feature type="domain" description="YbaK/aminoacyl-tRNA synthetase-associated" evidence="1">
    <location>
        <begin position="43"/>
        <end position="167"/>
    </location>
</feature>
<keyword evidence="3" id="KW-1185">Reference proteome</keyword>
<gene>
    <name evidence="2" type="ORF">BRM3_14255</name>
</gene>
<protein>
    <recommendedName>
        <fullName evidence="1">YbaK/aminoacyl-tRNA synthetase-associated domain-containing protein</fullName>
    </recommendedName>
</protein>
<proteinExistence type="predicted"/>
<accession>A0ABY6G275</accession>